<evidence type="ECO:0000256" key="1">
    <source>
        <dbReference type="ARBA" id="ARBA00004651"/>
    </source>
</evidence>
<organism evidence="9 10">
    <name type="scientific">Brevibacillus thermoruber</name>
    <dbReference type="NCBI Taxonomy" id="33942"/>
    <lineage>
        <taxon>Bacteria</taxon>
        <taxon>Bacillati</taxon>
        <taxon>Bacillota</taxon>
        <taxon>Bacilli</taxon>
        <taxon>Bacillales</taxon>
        <taxon>Paenibacillaceae</taxon>
        <taxon>Brevibacillus</taxon>
    </lineage>
</organism>
<keyword evidence="10" id="KW-1185">Reference proteome</keyword>
<feature type="transmembrane region" description="Helical" evidence="7">
    <location>
        <begin position="51"/>
        <end position="72"/>
    </location>
</feature>
<keyword evidence="3" id="KW-1003">Cell membrane</keyword>
<dbReference type="PROSITE" id="PS00216">
    <property type="entry name" value="SUGAR_TRANSPORT_1"/>
    <property type="match status" value="1"/>
</dbReference>
<keyword evidence="5 7" id="KW-1133">Transmembrane helix</keyword>
<feature type="transmembrane region" description="Helical" evidence="7">
    <location>
        <begin position="170"/>
        <end position="192"/>
    </location>
</feature>
<evidence type="ECO:0000256" key="3">
    <source>
        <dbReference type="ARBA" id="ARBA00022475"/>
    </source>
</evidence>
<dbReference type="AlphaFoldDB" id="A0A9X3TUZ8"/>
<comment type="caution">
    <text evidence="9">The sequence shown here is derived from an EMBL/GenBank/DDBJ whole genome shotgun (WGS) entry which is preliminary data.</text>
</comment>
<dbReference type="GO" id="GO:0005886">
    <property type="term" value="C:plasma membrane"/>
    <property type="evidence" value="ECO:0007669"/>
    <property type="project" value="UniProtKB-SubCell"/>
</dbReference>
<dbReference type="PANTHER" id="PTHR23517:SF2">
    <property type="entry name" value="MULTIDRUG RESISTANCE PROTEIN MDTH"/>
    <property type="match status" value="1"/>
</dbReference>
<feature type="transmembrane region" description="Helical" evidence="7">
    <location>
        <begin position="373"/>
        <end position="392"/>
    </location>
</feature>
<reference evidence="9" key="1">
    <citation type="submission" date="2022-12" db="EMBL/GenBank/DDBJ databases">
        <title>Draft genome sequence of the thermophilic strain Brevibacillus thermoruber HT42, isolated from Los Humeros, Puebla, Mexico, with biotechnological potential.</title>
        <authorList>
            <person name="Lara Sanchez J."/>
            <person name="Solis Palacios R."/>
            <person name="Bustos Baena A.S."/>
            <person name="Ruz Baez A.E."/>
            <person name="Espinosa Luna G."/>
            <person name="Oliart Ros R.M."/>
        </authorList>
    </citation>
    <scope>NUCLEOTIDE SEQUENCE</scope>
    <source>
        <strain evidence="9">HT42</strain>
    </source>
</reference>
<keyword evidence="4 7" id="KW-0812">Transmembrane</keyword>
<evidence type="ECO:0000256" key="7">
    <source>
        <dbReference type="SAM" id="Phobius"/>
    </source>
</evidence>
<dbReference type="RefSeq" id="WP_271140717.1">
    <property type="nucleotide sequence ID" value="NZ_JAPYYP010000030.1"/>
</dbReference>
<dbReference type="InterPro" id="IPR005829">
    <property type="entry name" value="Sugar_transporter_CS"/>
</dbReference>
<protein>
    <submittedName>
        <fullName evidence="9">MFS transporter</fullName>
    </submittedName>
</protein>
<keyword evidence="6 7" id="KW-0472">Membrane</keyword>
<dbReference type="PANTHER" id="PTHR23517">
    <property type="entry name" value="RESISTANCE PROTEIN MDTM, PUTATIVE-RELATED-RELATED"/>
    <property type="match status" value="1"/>
</dbReference>
<feature type="transmembrane region" description="Helical" evidence="7">
    <location>
        <begin position="213"/>
        <end position="233"/>
    </location>
</feature>
<evidence type="ECO:0000256" key="2">
    <source>
        <dbReference type="ARBA" id="ARBA00022448"/>
    </source>
</evidence>
<dbReference type="InterPro" id="IPR036259">
    <property type="entry name" value="MFS_trans_sf"/>
</dbReference>
<feature type="transmembrane region" description="Helical" evidence="7">
    <location>
        <begin position="81"/>
        <end position="98"/>
    </location>
</feature>
<dbReference type="InterPro" id="IPR020846">
    <property type="entry name" value="MFS_dom"/>
</dbReference>
<gene>
    <name evidence="9" type="ORF">O3V59_18465</name>
</gene>
<evidence type="ECO:0000259" key="8">
    <source>
        <dbReference type="PROSITE" id="PS50850"/>
    </source>
</evidence>
<proteinExistence type="predicted"/>
<evidence type="ECO:0000256" key="4">
    <source>
        <dbReference type="ARBA" id="ARBA00022692"/>
    </source>
</evidence>
<name>A0A9X3TUZ8_9BACL</name>
<accession>A0A9X3TUZ8</accession>
<sequence length="415" mass="44261">MNKLQIAWRAYHPVVHLLMAGTVFVMLTQSMSMPFLAIYLSQTTALGPAEIGMIIGAGPLAGTVGGFLGGVLSDRFGRRRLMLLSMLLLALAYAGFVVSSDPLILLANSVLRGLAASFYGTISKALMGDLTAPEKRFRVFSNRYLAINLGFSVGPMLGAFLGVAGSGFTFGLTAGAYLLFAAALAVACRRYGVGEAAAGGEEESVRLSRIWRVLSRDVVLLLFVIGGVLLVTVHGEMSVTLSQYLQAHIADGVALFGVMMSVNGMTVLLLQAPLTRWTERFSLFRRLVAGALLMAAGEVGFAFSAEWGWFVAAMIVFTLGEILIIPAEYAQIDQIAPPRMRGTYYGAQSVSELGNFLGPWAGGLILSAYGGPAMFLVMAALAVASLAFYGLGRRLYEKRRERSPDQPVSAHSSCG</sequence>
<feature type="domain" description="Major facilitator superfamily (MFS) profile" evidence="8">
    <location>
        <begin position="9"/>
        <end position="397"/>
    </location>
</feature>
<dbReference type="InterPro" id="IPR011701">
    <property type="entry name" value="MFS"/>
</dbReference>
<dbReference type="EMBL" id="JAPYYP010000030">
    <property type="protein sequence ID" value="MDA5110348.1"/>
    <property type="molecule type" value="Genomic_DNA"/>
</dbReference>
<evidence type="ECO:0000256" key="5">
    <source>
        <dbReference type="ARBA" id="ARBA00022989"/>
    </source>
</evidence>
<dbReference type="Proteomes" id="UP001151071">
    <property type="component" value="Unassembled WGS sequence"/>
</dbReference>
<evidence type="ECO:0000313" key="10">
    <source>
        <dbReference type="Proteomes" id="UP001151071"/>
    </source>
</evidence>
<dbReference type="PROSITE" id="PS50850">
    <property type="entry name" value="MFS"/>
    <property type="match status" value="1"/>
</dbReference>
<evidence type="ECO:0000313" key="9">
    <source>
        <dbReference type="EMBL" id="MDA5110348.1"/>
    </source>
</evidence>
<dbReference type="Pfam" id="PF07690">
    <property type="entry name" value="MFS_1"/>
    <property type="match status" value="1"/>
</dbReference>
<dbReference type="Gene3D" id="1.20.1250.20">
    <property type="entry name" value="MFS general substrate transporter like domains"/>
    <property type="match status" value="1"/>
</dbReference>
<keyword evidence="2" id="KW-0813">Transport</keyword>
<evidence type="ECO:0000256" key="6">
    <source>
        <dbReference type="ARBA" id="ARBA00023136"/>
    </source>
</evidence>
<comment type="subcellular location">
    <subcellularLocation>
        <location evidence="1">Cell membrane</location>
        <topology evidence="1">Multi-pass membrane protein</topology>
    </subcellularLocation>
</comment>
<dbReference type="InterPro" id="IPR050171">
    <property type="entry name" value="MFS_Transporters"/>
</dbReference>
<dbReference type="CDD" id="cd17329">
    <property type="entry name" value="MFS_MdtH_MDR_like"/>
    <property type="match status" value="1"/>
</dbReference>
<feature type="transmembrane region" description="Helical" evidence="7">
    <location>
        <begin position="283"/>
        <end position="303"/>
    </location>
</feature>
<feature type="transmembrane region" description="Helical" evidence="7">
    <location>
        <begin position="253"/>
        <end position="271"/>
    </location>
</feature>
<dbReference type="GO" id="GO:0022857">
    <property type="term" value="F:transmembrane transporter activity"/>
    <property type="evidence" value="ECO:0007669"/>
    <property type="project" value="InterPro"/>
</dbReference>
<feature type="transmembrane region" description="Helical" evidence="7">
    <location>
        <begin position="14"/>
        <end position="39"/>
    </location>
</feature>
<dbReference type="SUPFAM" id="SSF103473">
    <property type="entry name" value="MFS general substrate transporter"/>
    <property type="match status" value="1"/>
</dbReference>